<reference evidence="10" key="1">
    <citation type="submission" date="2020-08" db="EMBL/GenBank/DDBJ databases">
        <title>Ramlibacter sp. GTP1 16S ribosomal RNA gene genome sequencing and assembly.</title>
        <authorList>
            <person name="Kang M."/>
        </authorList>
    </citation>
    <scope>NUCLEOTIDE SEQUENCE</scope>
    <source>
        <strain evidence="10">GTP1</strain>
    </source>
</reference>
<accession>A0A923M587</accession>
<feature type="transmembrane region" description="Helical" evidence="9">
    <location>
        <begin position="16"/>
        <end position="41"/>
    </location>
</feature>
<keyword evidence="6 9" id="KW-1133">Transmembrane helix</keyword>
<keyword evidence="2" id="KW-0813">Transport</keyword>
<organism evidence="10 11">
    <name type="scientific">Ramlibacter albus</name>
    <dbReference type="NCBI Taxonomy" id="2079448"/>
    <lineage>
        <taxon>Bacteria</taxon>
        <taxon>Pseudomonadati</taxon>
        <taxon>Pseudomonadota</taxon>
        <taxon>Betaproteobacteria</taxon>
        <taxon>Burkholderiales</taxon>
        <taxon>Comamonadaceae</taxon>
        <taxon>Ramlibacter</taxon>
    </lineage>
</organism>
<evidence type="ECO:0000256" key="2">
    <source>
        <dbReference type="ARBA" id="ARBA00022448"/>
    </source>
</evidence>
<dbReference type="PANTHER" id="PTHR11795">
    <property type="entry name" value="BRANCHED-CHAIN AMINO ACID TRANSPORT SYSTEM PERMEASE PROTEIN LIVH"/>
    <property type="match status" value="1"/>
</dbReference>
<evidence type="ECO:0000256" key="3">
    <source>
        <dbReference type="ARBA" id="ARBA00022475"/>
    </source>
</evidence>
<proteinExistence type="inferred from homology"/>
<dbReference type="InterPro" id="IPR052157">
    <property type="entry name" value="BCAA_transport_permease"/>
</dbReference>
<feature type="transmembrane region" description="Helical" evidence="9">
    <location>
        <begin position="259"/>
        <end position="279"/>
    </location>
</feature>
<dbReference type="PANTHER" id="PTHR11795:SF442">
    <property type="entry name" value="ABC TRANSPORTER ATP-BINDING PROTEIN"/>
    <property type="match status" value="1"/>
</dbReference>
<dbReference type="AlphaFoldDB" id="A0A923M587"/>
<keyword evidence="7 9" id="KW-0472">Membrane</keyword>
<dbReference type="GO" id="GO:0006865">
    <property type="term" value="P:amino acid transport"/>
    <property type="evidence" value="ECO:0007669"/>
    <property type="project" value="UniProtKB-KW"/>
</dbReference>
<gene>
    <name evidence="10" type="ORF">H8R02_01240</name>
</gene>
<sequence length="287" mass="30942">MDLALISIQTLNAVQYGLLLFLVASGLTLIFGVMGVINLAHGSFYMMGAYLAFTLTSLTGNLLFTIIVGTVLSALLGAVLEWALFSHLYKRDHLQQVLLTYGLILIFEEMRSMLVGDDVYSVKVPAWLDFAVPLGSVMTYPAYRLFMSVVCLLVALGLYLLIQRTNIGARIRAGASNRDMVQLLGINIDWLFRLVFSLGVGLAAFAGMINAPASTVSPGMGTQVLIVSFVVVIVGGIGSVWGALLASLLIAFADTFGKVFIPDYAGIAIYVVMAAILLWRPEGLFKS</sequence>
<name>A0A923M587_9BURK</name>
<dbReference type="InterPro" id="IPR001851">
    <property type="entry name" value="ABC_transp_permease"/>
</dbReference>
<feature type="transmembrane region" description="Helical" evidence="9">
    <location>
        <begin position="225"/>
        <end position="252"/>
    </location>
</feature>
<keyword evidence="5" id="KW-0029">Amino-acid transport</keyword>
<evidence type="ECO:0000256" key="1">
    <source>
        <dbReference type="ARBA" id="ARBA00004651"/>
    </source>
</evidence>
<dbReference type="Pfam" id="PF02653">
    <property type="entry name" value="BPD_transp_2"/>
    <property type="match status" value="1"/>
</dbReference>
<dbReference type="CDD" id="cd06582">
    <property type="entry name" value="TM_PBP1_LivH_like"/>
    <property type="match status" value="1"/>
</dbReference>
<evidence type="ECO:0000313" key="10">
    <source>
        <dbReference type="EMBL" id="MBC5763059.1"/>
    </source>
</evidence>
<evidence type="ECO:0000256" key="8">
    <source>
        <dbReference type="ARBA" id="ARBA00037998"/>
    </source>
</evidence>
<dbReference type="GO" id="GO:0005886">
    <property type="term" value="C:plasma membrane"/>
    <property type="evidence" value="ECO:0007669"/>
    <property type="project" value="UniProtKB-SubCell"/>
</dbReference>
<evidence type="ECO:0000313" key="11">
    <source>
        <dbReference type="Proteomes" id="UP000596827"/>
    </source>
</evidence>
<evidence type="ECO:0000256" key="5">
    <source>
        <dbReference type="ARBA" id="ARBA00022970"/>
    </source>
</evidence>
<comment type="similarity">
    <text evidence="8">Belongs to the binding-protein-dependent transport system permease family. LivHM subfamily.</text>
</comment>
<keyword evidence="4 9" id="KW-0812">Transmembrane</keyword>
<dbReference type="Proteomes" id="UP000596827">
    <property type="component" value="Unassembled WGS sequence"/>
</dbReference>
<evidence type="ECO:0000256" key="9">
    <source>
        <dbReference type="SAM" id="Phobius"/>
    </source>
</evidence>
<keyword evidence="3" id="KW-1003">Cell membrane</keyword>
<dbReference type="RefSeq" id="WP_187079526.1">
    <property type="nucleotide sequence ID" value="NZ_JACORU010000001.1"/>
</dbReference>
<evidence type="ECO:0000256" key="4">
    <source>
        <dbReference type="ARBA" id="ARBA00022692"/>
    </source>
</evidence>
<dbReference type="GO" id="GO:0022857">
    <property type="term" value="F:transmembrane transporter activity"/>
    <property type="evidence" value="ECO:0007669"/>
    <property type="project" value="InterPro"/>
</dbReference>
<evidence type="ECO:0000256" key="6">
    <source>
        <dbReference type="ARBA" id="ARBA00022989"/>
    </source>
</evidence>
<feature type="transmembrane region" description="Helical" evidence="9">
    <location>
        <begin position="190"/>
        <end position="213"/>
    </location>
</feature>
<comment type="caution">
    <text evidence="10">The sequence shown here is derived from an EMBL/GenBank/DDBJ whole genome shotgun (WGS) entry which is preliminary data.</text>
</comment>
<feature type="transmembrane region" description="Helical" evidence="9">
    <location>
        <begin position="142"/>
        <end position="162"/>
    </location>
</feature>
<protein>
    <submittedName>
        <fullName evidence="10">Branched-chain amino acid ABC transporter permease</fullName>
    </submittedName>
</protein>
<dbReference type="EMBL" id="JACORU010000001">
    <property type="protein sequence ID" value="MBC5763059.1"/>
    <property type="molecule type" value="Genomic_DNA"/>
</dbReference>
<comment type="subcellular location">
    <subcellularLocation>
        <location evidence="1">Cell membrane</location>
        <topology evidence="1">Multi-pass membrane protein</topology>
    </subcellularLocation>
</comment>
<keyword evidence="11" id="KW-1185">Reference proteome</keyword>
<evidence type="ECO:0000256" key="7">
    <source>
        <dbReference type="ARBA" id="ARBA00023136"/>
    </source>
</evidence>
<feature type="transmembrane region" description="Helical" evidence="9">
    <location>
        <begin position="61"/>
        <end position="85"/>
    </location>
</feature>